<dbReference type="Proteomes" id="UP000030763">
    <property type="component" value="Unassembled WGS sequence"/>
</dbReference>
<gene>
    <name evidence="2" type="ORF">EMWEY_00056670</name>
</gene>
<keyword evidence="3" id="KW-1185">Reference proteome</keyword>
<dbReference type="AlphaFoldDB" id="U6M2I8"/>
<accession>U6M2I8</accession>
<dbReference type="EMBL" id="HG719027">
    <property type="protein sequence ID" value="CDJ56634.1"/>
    <property type="molecule type" value="Genomic_DNA"/>
</dbReference>
<sequence length="128" mass="13293">MPQIFLPQVLWHCKNNRLADRVYSVDIQPINCSSSSSNSSSSNNSSSSSSGNTAAAGTAAAGGAAAGTAAAGTGAAAAAAGEGQDFYRIATAGADEFVHGVVFMAIRFFFFKFIRQLFVASNWSRERS</sequence>
<organism evidence="2 3">
    <name type="scientific">Eimeria maxima</name>
    <name type="common">Coccidian parasite</name>
    <dbReference type="NCBI Taxonomy" id="5804"/>
    <lineage>
        <taxon>Eukaryota</taxon>
        <taxon>Sar</taxon>
        <taxon>Alveolata</taxon>
        <taxon>Apicomplexa</taxon>
        <taxon>Conoidasida</taxon>
        <taxon>Coccidia</taxon>
        <taxon>Eucoccidiorida</taxon>
        <taxon>Eimeriorina</taxon>
        <taxon>Eimeriidae</taxon>
        <taxon>Eimeria</taxon>
    </lineage>
</organism>
<protein>
    <submittedName>
        <fullName evidence="2">Chromatin assembly factor 1 subunit, putative</fullName>
    </submittedName>
</protein>
<dbReference type="RefSeq" id="XP_013333285.1">
    <property type="nucleotide sequence ID" value="XM_013477831.1"/>
</dbReference>
<feature type="compositionally biased region" description="Low complexity" evidence="1">
    <location>
        <begin position="33"/>
        <end position="56"/>
    </location>
</feature>
<dbReference type="GeneID" id="25339653"/>
<feature type="region of interest" description="Disordered" evidence="1">
    <location>
        <begin position="32"/>
        <end position="56"/>
    </location>
</feature>
<name>U6M2I8_EIMMA</name>
<evidence type="ECO:0000313" key="2">
    <source>
        <dbReference type="EMBL" id="CDJ56634.1"/>
    </source>
</evidence>
<reference evidence="2" key="2">
    <citation type="submission" date="2013-10" db="EMBL/GenBank/DDBJ databases">
        <authorList>
            <person name="Aslett M."/>
        </authorList>
    </citation>
    <scope>NUCLEOTIDE SEQUENCE [LARGE SCALE GENOMIC DNA]</scope>
    <source>
        <strain evidence="2">Weybridge</strain>
    </source>
</reference>
<evidence type="ECO:0000313" key="3">
    <source>
        <dbReference type="Proteomes" id="UP000030763"/>
    </source>
</evidence>
<proteinExistence type="predicted"/>
<dbReference type="OrthoDB" id="354277at2759"/>
<reference evidence="2" key="1">
    <citation type="submission" date="2013-10" db="EMBL/GenBank/DDBJ databases">
        <title>Genomic analysis of the causative agents of coccidiosis in chickens.</title>
        <authorList>
            <person name="Reid A.J."/>
            <person name="Blake D."/>
            <person name="Billington K."/>
            <person name="Browne H."/>
            <person name="Dunn M."/>
            <person name="Hung S."/>
            <person name="Kawahara F."/>
            <person name="Miranda-Saavedra D."/>
            <person name="Mourier T."/>
            <person name="Nagra H."/>
            <person name="Otto T.D."/>
            <person name="Rawlings N."/>
            <person name="Sanchez A."/>
            <person name="Sanders M."/>
            <person name="Subramaniam C."/>
            <person name="Tay Y."/>
            <person name="Dear P."/>
            <person name="Doerig C."/>
            <person name="Gruber A."/>
            <person name="Parkinson J."/>
            <person name="Shirley M."/>
            <person name="Wan K.L."/>
            <person name="Berriman M."/>
            <person name="Tomley F."/>
            <person name="Pain A."/>
        </authorList>
    </citation>
    <scope>NUCLEOTIDE SEQUENCE [LARGE SCALE GENOMIC DNA]</scope>
    <source>
        <strain evidence="2">Weybridge</strain>
    </source>
</reference>
<evidence type="ECO:0000256" key="1">
    <source>
        <dbReference type="SAM" id="MobiDB-lite"/>
    </source>
</evidence>
<dbReference type="VEuPathDB" id="ToxoDB:EMWEY_00056670"/>